<dbReference type="OrthoDB" id="2958217at2759"/>
<dbReference type="PANTHER" id="PTHR33112">
    <property type="entry name" value="DOMAIN PROTEIN, PUTATIVE-RELATED"/>
    <property type="match status" value="1"/>
</dbReference>
<organism evidence="2 3">
    <name type="scientific">Ophiobolus disseminans</name>
    <dbReference type="NCBI Taxonomy" id="1469910"/>
    <lineage>
        <taxon>Eukaryota</taxon>
        <taxon>Fungi</taxon>
        <taxon>Dikarya</taxon>
        <taxon>Ascomycota</taxon>
        <taxon>Pezizomycotina</taxon>
        <taxon>Dothideomycetes</taxon>
        <taxon>Pleosporomycetidae</taxon>
        <taxon>Pleosporales</taxon>
        <taxon>Pleosporineae</taxon>
        <taxon>Phaeosphaeriaceae</taxon>
        <taxon>Ophiobolus</taxon>
    </lineage>
</organism>
<dbReference type="AlphaFoldDB" id="A0A6A6ZIY1"/>
<sequence length="692" mass="78699">MKDDPGSNVFLPTGLIDSESVRRPPGQYHRAKRQQKGNIGGEEFCAPCASAIYDGDFRRIGTASWLNDGFEDCEHLDKPVLYCCLCKHLIRARELARRAGTVDTRSYNVELSWHLPSMEAGIFVHDDGADLDEDSDSRLDGFEVEKCYYTRSINRNWANISIIKHWLGNCEVKHGPACNAHRHDMVAGSSSLLLVDVENDCLVQGRFTDRYFALSYVWGASKQFLTRVGNYKSLLEHGSLSAQPITQTIRDSMTSIKSLGERYLWVDTVCIIQDDASNKATAIQQMSSIYSCAVATIICLSGSSANAGLPGILPTARNASAVPIAPGLSIVERTPLERMLNEHSYGTDEYVYNSRAWTFQERLLSNRSIMFSNEQVYFQCNKELLCEDRYGKDYSDSALFTLEKARVWSSTNKAREKPYSPLEEFRWYEEIVSEYTAKRMGYPADIINAFTGVQTQLSKMFDWSFRVGLPEPLLDLALLWTPLESTERRATGFDHPSWSWAGWVGRVHYKDLVRPLHLPIGQAFHALTSLKVNTDNLQTLRFSGETVQLSAFNLSKCQQRLSNSHYSVQVTPHTHFLFDQQNRRCGILHGLQDSHGNNHIQPNAPMILLRLSHWKRVNAPYKHGPVIAHLNDSQYEINEDLFDKTFADMEWCTLNFMCVKWWGAGWYRVGVGQMHKEAWRQAKVLRQSVGVQ</sequence>
<name>A0A6A6ZIY1_9PLEO</name>
<reference evidence="2" key="1">
    <citation type="journal article" date="2020" name="Stud. Mycol.">
        <title>101 Dothideomycetes genomes: a test case for predicting lifestyles and emergence of pathogens.</title>
        <authorList>
            <person name="Haridas S."/>
            <person name="Albert R."/>
            <person name="Binder M."/>
            <person name="Bloem J."/>
            <person name="Labutti K."/>
            <person name="Salamov A."/>
            <person name="Andreopoulos B."/>
            <person name="Baker S."/>
            <person name="Barry K."/>
            <person name="Bills G."/>
            <person name="Bluhm B."/>
            <person name="Cannon C."/>
            <person name="Castanera R."/>
            <person name="Culley D."/>
            <person name="Daum C."/>
            <person name="Ezra D."/>
            <person name="Gonzalez J."/>
            <person name="Henrissat B."/>
            <person name="Kuo A."/>
            <person name="Liang C."/>
            <person name="Lipzen A."/>
            <person name="Lutzoni F."/>
            <person name="Magnuson J."/>
            <person name="Mondo S."/>
            <person name="Nolan M."/>
            <person name="Ohm R."/>
            <person name="Pangilinan J."/>
            <person name="Park H.-J."/>
            <person name="Ramirez L."/>
            <person name="Alfaro M."/>
            <person name="Sun H."/>
            <person name="Tritt A."/>
            <person name="Yoshinaga Y."/>
            <person name="Zwiers L.-H."/>
            <person name="Turgeon B."/>
            <person name="Goodwin S."/>
            <person name="Spatafora J."/>
            <person name="Crous P."/>
            <person name="Grigoriev I."/>
        </authorList>
    </citation>
    <scope>NUCLEOTIDE SEQUENCE</scope>
    <source>
        <strain evidence="2">CBS 113818</strain>
    </source>
</reference>
<proteinExistence type="predicted"/>
<protein>
    <submittedName>
        <fullName evidence="2">HET-domain-containing protein</fullName>
    </submittedName>
</protein>
<dbReference type="Pfam" id="PF06985">
    <property type="entry name" value="HET"/>
    <property type="match status" value="1"/>
</dbReference>
<dbReference type="Proteomes" id="UP000799424">
    <property type="component" value="Unassembled WGS sequence"/>
</dbReference>
<dbReference type="PANTHER" id="PTHR33112:SF12">
    <property type="entry name" value="HETEROKARYON INCOMPATIBILITY DOMAIN-CONTAINING PROTEIN"/>
    <property type="match status" value="1"/>
</dbReference>
<evidence type="ECO:0000259" key="1">
    <source>
        <dbReference type="Pfam" id="PF06985"/>
    </source>
</evidence>
<dbReference type="InterPro" id="IPR010730">
    <property type="entry name" value="HET"/>
</dbReference>
<evidence type="ECO:0000313" key="2">
    <source>
        <dbReference type="EMBL" id="KAF2820205.1"/>
    </source>
</evidence>
<feature type="domain" description="Heterokaryon incompatibility" evidence="1">
    <location>
        <begin position="211"/>
        <end position="361"/>
    </location>
</feature>
<gene>
    <name evidence="2" type="ORF">CC86DRAFT_360775</name>
</gene>
<accession>A0A6A6ZIY1</accession>
<dbReference type="EMBL" id="MU006241">
    <property type="protein sequence ID" value="KAF2820205.1"/>
    <property type="molecule type" value="Genomic_DNA"/>
</dbReference>
<evidence type="ECO:0000313" key="3">
    <source>
        <dbReference type="Proteomes" id="UP000799424"/>
    </source>
</evidence>
<keyword evidence="3" id="KW-1185">Reference proteome</keyword>